<dbReference type="AlphaFoldDB" id="A0A938WMF5"/>
<dbReference type="PANTHER" id="PTHR30283">
    <property type="entry name" value="PEROXIDE STRESS RESPONSE PROTEIN YAAA"/>
    <property type="match status" value="1"/>
</dbReference>
<dbReference type="Proteomes" id="UP000764045">
    <property type="component" value="Unassembled WGS sequence"/>
</dbReference>
<dbReference type="EMBL" id="JACJJL010000006">
    <property type="protein sequence ID" value="MBM6661175.1"/>
    <property type="molecule type" value="Genomic_DNA"/>
</dbReference>
<comment type="similarity">
    <text evidence="1">Belongs to the UPF0246 family.</text>
</comment>
<sequence>MQIMIGCAKDMRSTCPTELPLRSEPLFADRAAANVMQLMGYTEEELCGVLGCNAQIARENRLRYVRFADGDGGLQAVMAYSGIVFKYLDAGSFSPADCDFAQRHLWITSFLYGLLRPMDVIKPYRLEGGVVLPANGVSMFDYWKPVLTDVLIDSVKADDGVLVDLASSEMRRLFDWRRVARELTVVRPEFFVQREGRLKTVVVYAKMCRGAMTRYALCNRLDGAEGLRGFDFEGFGWLESESTPGSPVFALA</sequence>
<evidence type="ECO:0000313" key="2">
    <source>
        <dbReference type="EMBL" id="MBM6661175.1"/>
    </source>
</evidence>
<reference evidence="2 3" key="1">
    <citation type="journal article" date="2021" name="Sci. Rep.">
        <title>The distribution of antibiotic resistance genes in chicken gut microbiota commensals.</title>
        <authorList>
            <person name="Juricova H."/>
            <person name="Matiasovicova J."/>
            <person name="Kubasova T."/>
            <person name="Cejkova D."/>
            <person name="Rychlik I."/>
        </authorList>
    </citation>
    <scope>NUCLEOTIDE SEQUENCE [LARGE SCALE GENOMIC DNA]</scope>
    <source>
        <strain evidence="2 3">An819</strain>
    </source>
</reference>
<dbReference type="RefSeq" id="WP_205108632.1">
    <property type="nucleotide sequence ID" value="NZ_JACJJL010000006.1"/>
</dbReference>
<dbReference type="HAMAP" id="MF_00652">
    <property type="entry name" value="UPF0246"/>
    <property type="match status" value="1"/>
</dbReference>
<dbReference type="GO" id="GO:0005829">
    <property type="term" value="C:cytosol"/>
    <property type="evidence" value="ECO:0007669"/>
    <property type="project" value="TreeGrafter"/>
</dbReference>
<evidence type="ECO:0000313" key="3">
    <source>
        <dbReference type="Proteomes" id="UP000764045"/>
    </source>
</evidence>
<dbReference type="InterPro" id="IPR005583">
    <property type="entry name" value="YaaA"/>
</dbReference>
<protein>
    <recommendedName>
        <fullName evidence="1">UPF0246 protein H6B30_05305</fullName>
    </recommendedName>
</protein>
<name>A0A938WMF5_9BACT</name>
<organism evidence="2 3">
    <name type="scientific">Marseilla massiliensis</name>
    <dbReference type="NCBI Taxonomy" id="1841864"/>
    <lineage>
        <taxon>Bacteria</taxon>
        <taxon>Pseudomonadati</taxon>
        <taxon>Bacteroidota</taxon>
        <taxon>Bacteroidia</taxon>
        <taxon>Bacteroidales</taxon>
        <taxon>Prevotellaceae</taxon>
        <taxon>Marseilla</taxon>
    </lineage>
</organism>
<dbReference type="PANTHER" id="PTHR30283:SF4">
    <property type="entry name" value="PEROXIDE STRESS RESISTANCE PROTEIN YAAA"/>
    <property type="match status" value="1"/>
</dbReference>
<dbReference type="Pfam" id="PF03883">
    <property type="entry name" value="H2O2_YaaD"/>
    <property type="match status" value="1"/>
</dbReference>
<accession>A0A938WMF5</accession>
<keyword evidence="3" id="KW-1185">Reference proteome</keyword>
<gene>
    <name evidence="2" type="ORF">H6B30_05305</name>
</gene>
<dbReference type="GO" id="GO:0033194">
    <property type="term" value="P:response to hydroperoxide"/>
    <property type="evidence" value="ECO:0007669"/>
    <property type="project" value="TreeGrafter"/>
</dbReference>
<comment type="caution">
    <text evidence="2">The sequence shown here is derived from an EMBL/GenBank/DDBJ whole genome shotgun (WGS) entry which is preliminary data.</text>
</comment>
<proteinExistence type="inferred from homology"/>
<evidence type="ECO:0000256" key="1">
    <source>
        <dbReference type="HAMAP-Rule" id="MF_00652"/>
    </source>
</evidence>